<dbReference type="GO" id="GO:0007059">
    <property type="term" value="P:chromosome segregation"/>
    <property type="evidence" value="ECO:0007669"/>
    <property type="project" value="InterPro"/>
</dbReference>
<keyword evidence="5 9" id="KW-0498">Mitosis</keyword>
<organism evidence="12 13">
    <name type="scientific">Cryptosporidium andersoni</name>
    <dbReference type="NCBI Taxonomy" id="117008"/>
    <lineage>
        <taxon>Eukaryota</taxon>
        <taxon>Sar</taxon>
        <taxon>Alveolata</taxon>
        <taxon>Apicomplexa</taxon>
        <taxon>Conoidasida</taxon>
        <taxon>Coccidia</taxon>
        <taxon>Eucoccidiorida</taxon>
        <taxon>Eimeriorina</taxon>
        <taxon>Cryptosporidiidae</taxon>
        <taxon>Cryptosporidium</taxon>
    </lineage>
</organism>
<gene>
    <name evidence="12" type="ORF">cand_034450</name>
</gene>
<accession>A0A1J4MYR1</accession>
<dbReference type="AlphaFoldDB" id="A0A1J4MYR1"/>
<keyword evidence="3 9" id="KW-0158">Chromosome</keyword>
<dbReference type="VEuPathDB" id="CryptoDB:cand_034450"/>
<evidence type="ECO:0000256" key="5">
    <source>
        <dbReference type="ARBA" id="ARBA00022776"/>
    </source>
</evidence>
<evidence type="ECO:0000313" key="12">
    <source>
        <dbReference type="EMBL" id="OII78220.1"/>
    </source>
</evidence>
<comment type="subunit">
    <text evidence="9">Component of the NDC80 complex.</text>
</comment>
<evidence type="ECO:0000256" key="8">
    <source>
        <dbReference type="ARBA" id="ARBA00023328"/>
    </source>
</evidence>
<comment type="function">
    <text evidence="9">Acts as a component of the essential kinetochore-associated NDC80 complex, which is required for chromosome segregation and spindle checkpoint activity.</text>
</comment>
<keyword evidence="8 9" id="KW-0137">Centromere</keyword>
<name>A0A1J4MYR1_9CRYT</name>
<dbReference type="CDD" id="cd23784">
    <property type="entry name" value="RWD_Spc25"/>
    <property type="match status" value="1"/>
</dbReference>
<evidence type="ECO:0000256" key="2">
    <source>
        <dbReference type="ARBA" id="ARBA00006379"/>
    </source>
</evidence>
<evidence type="ECO:0000256" key="4">
    <source>
        <dbReference type="ARBA" id="ARBA00022618"/>
    </source>
</evidence>
<comment type="subcellular location">
    <subcellularLocation>
        <location evidence="1">Chromosome</location>
        <location evidence="1">Centromere</location>
    </subcellularLocation>
    <subcellularLocation>
        <location evidence="9">Nucleus</location>
    </subcellularLocation>
    <subcellularLocation>
        <location evidence="9">Chromosome</location>
        <location evidence="9">Centromere</location>
        <location evidence="9">Kinetochore</location>
    </subcellularLocation>
</comment>
<dbReference type="GeneID" id="92367629"/>
<evidence type="ECO:0000256" key="7">
    <source>
        <dbReference type="ARBA" id="ARBA00023306"/>
    </source>
</evidence>
<dbReference type="InterPro" id="IPR045143">
    <property type="entry name" value="Spc25"/>
</dbReference>
<protein>
    <recommendedName>
        <fullName evidence="9">Kinetochore protein SPC25</fullName>
    </recommendedName>
</protein>
<reference evidence="12 13" key="1">
    <citation type="submission" date="2016-10" db="EMBL/GenBank/DDBJ databases">
        <title>Reductive evolution of mitochondrial metabolism and differential evolution of invasion-related proteins in Cryptosporidium.</title>
        <authorList>
            <person name="Liu S."/>
            <person name="Roellig D.M."/>
            <person name="Guo Y."/>
            <person name="Li N."/>
            <person name="Frace M.A."/>
            <person name="Tang K."/>
            <person name="Zhang L."/>
            <person name="Feng Y."/>
            <person name="Xiao L."/>
        </authorList>
    </citation>
    <scope>NUCLEOTIDE SEQUENCE [LARGE SCALE GENOMIC DNA]</scope>
    <source>
        <strain evidence="12">30847</strain>
    </source>
</reference>
<keyword evidence="13" id="KW-1185">Reference proteome</keyword>
<evidence type="ECO:0000256" key="3">
    <source>
        <dbReference type="ARBA" id="ARBA00022454"/>
    </source>
</evidence>
<feature type="coiled-coil region" evidence="10">
    <location>
        <begin position="116"/>
        <end position="161"/>
    </location>
</feature>
<keyword evidence="4 9" id="KW-0132">Cell division</keyword>
<feature type="domain" description="Chromosome segregation protein Spc25 C-terminal" evidence="11">
    <location>
        <begin position="184"/>
        <end position="254"/>
    </location>
</feature>
<evidence type="ECO:0000256" key="10">
    <source>
        <dbReference type="SAM" id="Coils"/>
    </source>
</evidence>
<keyword evidence="6 10" id="KW-0175">Coiled coil</keyword>
<dbReference type="GO" id="GO:0031262">
    <property type="term" value="C:Ndc80 complex"/>
    <property type="evidence" value="ECO:0007669"/>
    <property type="project" value="InterPro"/>
</dbReference>
<dbReference type="Pfam" id="PF08234">
    <property type="entry name" value="Spindle_Spc25"/>
    <property type="match status" value="1"/>
</dbReference>
<dbReference type="Gene3D" id="3.30.457.50">
    <property type="entry name" value="Chromosome segregation protein Spc25"/>
    <property type="match status" value="1"/>
</dbReference>
<comment type="caution">
    <text evidence="12">The sequence shown here is derived from an EMBL/GenBank/DDBJ whole genome shotgun (WGS) entry which is preliminary data.</text>
</comment>
<evidence type="ECO:0000256" key="6">
    <source>
        <dbReference type="ARBA" id="ARBA00023054"/>
    </source>
</evidence>
<keyword evidence="9" id="KW-0539">Nucleus</keyword>
<evidence type="ECO:0000256" key="1">
    <source>
        <dbReference type="ARBA" id="ARBA00004584"/>
    </source>
</evidence>
<keyword evidence="7 9" id="KW-0131">Cell cycle</keyword>
<dbReference type="GO" id="GO:0051301">
    <property type="term" value="P:cell division"/>
    <property type="evidence" value="ECO:0007669"/>
    <property type="project" value="UniProtKB-UniRule"/>
</dbReference>
<dbReference type="PANTHER" id="PTHR14281">
    <property type="entry name" value="KINETOCHORE PROTEIN SPC25-RELATED"/>
    <property type="match status" value="1"/>
</dbReference>
<sequence>MDFFLLKKKGIFRISIDKLNSRILYLTFIIMDSHVLKSNILNEEVTNLENKVQEWCNNINNSIANNMGDFENNVNINLNFIREAKVRIDGLQKRIGDSKELFEIRRVMESEQEQYQKHLNTNLQNMLEKVQKLEMRIAEDRNRLEGEKTAYENDLHIAKMQSSEREKGCRIYSDNLGLYINKVNGNNRFTFIYIDANNPLREFYFDLYYNEKTSSYNGVHCEPYIHEFQDLTNKLNNRSICLRKFISNMRQAFKDSL</sequence>
<feature type="coiled-coil region" evidence="10">
    <location>
        <begin position="38"/>
        <end position="65"/>
    </location>
</feature>
<dbReference type="OrthoDB" id="340382at2759"/>
<dbReference type="PANTHER" id="PTHR14281:SF0">
    <property type="entry name" value="KINETOCHORE PROTEIN SPC25"/>
    <property type="match status" value="1"/>
</dbReference>
<dbReference type="InterPro" id="IPR013255">
    <property type="entry name" value="Spc25_C"/>
</dbReference>
<dbReference type="GO" id="GO:0005634">
    <property type="term" value="C:nucleus"/>
    <property type="evidence" value="ECO:0007669"/>
    <property type="project" value="UniProtKB-SubCell"/>
</dbReference>
<evidence type="ECO:0000313" key="13">
    <source>
        <dbReference type="Proteomes" id="UP000186804"/>
    </source>
</evidence>
<proteinExistence type="inferred from homology"/>
<keyword evidence="9" id="KW-0995">Kinetochore</keyword>
<dbReference type="Proteomes" id="UP000186804">
    <property type="component" value="Unassembled WGS sequence"/>
</dbReference>
<dbReference type="EMBL" id="LRBS01000003">
    <property type="protein sequence ID" value="OII78220.1"/>
    <property type="molecule type" value="Genomic_DNA"/>
</dbReference>
<evidence type="ECO:0000256" key="9">
    <source>
        <dbReference type="RuleBase" id="RU367150"/>
    </source>
</evidence>
<comment type="similarity">
    <text evidence="2 9">Belongs to the SPC25 family.</text>
</comment>
<evidence type="ECO:0000259" key="11">
    <source>
        <dbReference type="Pfam" id="PF08234"/>
    </source>
</evidence>
<dbReference type="RefSeq" id="XP_067070066.1">
    <property type="nucleotide sequence ID" value="XM_067213671.1"/>
</dbReference>